<evidence type="ECO:0000256" key="6">
    <source>
        <dbReference type="ARBA" id="ARBA00022977"/>
    </source>
</evidence>
<feature type="binding site" evidence="10">
    <location>
        <begin position="135"/>
        <end position="137"/>
    </location>
    <ligand>
        <name>2-[(2R,5Z)-2-carboxy-4-methylthiazol-5(2H)-ylidene]ethyl phosphate</name>
        <dbReference type="ChEBI" id="CHEBI:62899"/>
    </ligand>
</feature>
<dbReference type="HAMAP" id="MF_00097">
    <property type="entry name" value="TMP_synthase"/>
    <property type="match status" value="1"/>
</dbReference>
<comment type="pathway">
    <text evidence="2 10">Cofactor biosynthesis; thiamine diphosphate biosynthesis; thiamine phosphate from 4-amino-2-methyl-5-diphosphomethylpyrimidine and 4-methyl-5-(2-phosphoethyl)-thiazole: step 1/1.</text>
</comment>
<gene>
    <name evidence="12" type="primary">thiE_1</name>
    <name evidence="10" type="synonym">thiE</name>
    <name evidence="12" type="ORF">MBLL_02308</name>
</gene>
<dbReference type="EMBL" id="LR743510">
    <property type="protein sequence ID" value="CAA2140801.1"/>
    <property type="molecule type" value="Genomic_DNA"/>
</dbReference>
<comment type="catalytic activity">
    <reaction evidence="8 10">
        <text>2-(2-carboxy-4-methylthiazol-5-yl)ethyl phosphate + 4-amino-2-methyl-5-(diphosphooxymethyl)pyrimidine + 2 H(+) = thiamine phosphate + CO2 + diphosphate</text>
        <dbReference type="Rhea" id="RHEA:47848"/>
        <dbReference type="ChEBI" id="CHEBI:15378"/>
        <dbReference type="ChEBI" id="CHEBI:16526"/>
        <dbReference type="ChEBI" id="CHEBI:33019"/>
        <dbReference type="ChEBI" id="CHEBI:37575"/>
        <dbReference type="ChEBI" id="CHEBI:57841"/>
        <dbReference type="ChEBI" id="CHEBI:62890"/>
        <dbReference type="EC" id="2.5.1.3"/>
    </reaction>
</comment>
<dbReference type="Gene3D" id="3.20.20.70">
    <property type="entry name" value="Aldolase class I"/>
    <property type="match status" value="1"/>
</dbReference>
<evidence type="ECO:0000256" key="10">
    <source>
        <dbReference type="HAMAP-Rule" id="MF_00097"/>
    </source>
</evidence>
<evidence type="ECO:0000256" key="9">
    <source>
        <dbReference type="ARBA" id="ARBA00047883"/>
    </source>
</evidence>
<dbReference type="GO" id="GO:0000287">
    <property type="term" value="F:magnesium ion binding"/>
    <property type="evidence" value="ECO:0007669"/>
    <property type="project" value="UniProtKB-UniRule"/>
</dbReference>
<dbReference type="PANTHER" id="PTHR20857">
    <property type="entry name" value="THIAMINE-PHOSPHATE PYROPHOSPHORYLASE"/>
    <property type="match status" value="1"/>
</dbReference>
<evidence type="ECO:0000256" key="3">
    <source>
        <dbReference type="ARBA" id="ARBA00022679"/>
    </source>
</evidence>
<keyword evidence="12" id="KW-0614">Plasmid</keyword>
<feature type="binding site" evidence="10">
    <location>
        <position position="138"/>
    </location>
    <ligand>
        <name>4-amino-2-methyl-5-(diphosphooxymethyl)pyrimidine</name>
        <dbReference type="ChEBI" id="CHEBI:57841"/>
    </ligand>
</feature>
<dbReference type="PANTHER" id="PTHR20857:SF15">
    <property type="entry name" value="THIAMINE-PHOSPHATE SYNTHASE"/>
    <property type="match status" value="1"/>
</dbReference>
<evidence type="ECO:0000256" key="4">
    <source>
        <dbReference type="ARBA" id="ARBA00022723"/>
    </source>
</evidence>
<comment type="caution">
    <text evidence="10">Lacks conserved residue(s) required for the propagation of feature annotation.</text>
</comment>
<dbReference type="EC" id="2.5.1.3" evidence="10"/>
<proteinExistence type="inferred from homology"/>
<dbReference type="SUPFAM" id="SSF51391">
    <property type="entry name" value="Thiamin phosphate synthase"/>
    <property type="match status" value="1"/>
</dbReference>
<keyword evidence="6 10" id="KW-0784">Thiamine biosynthesis</keyword>
<dbReference type="InterPro" id="IPR034291">
    <property type="entry name" value="TMP_synthase"/>
</dbReference>
<protein>
    <recommendedName>
        <fullName evidence="10">Thiamine-phosphate synthase</fullName>
        <shortName evidence="10">TP synthase</shortName>
        <shortName evidence="10">TPS</shortName>
        <ecNumber evidence="10">2.5.1.3</ecNumber>
    </recommendedName>
    <alternativeName>
        <fullName evidence="10">Thiamine-phosphate pyrophosphorylase</fullName>
        <shortName evidence="10">TMP pyrophosphorylase</shortName>
        <shortName evidence="10">TMP-PPase</shortName>
    </alternativeName>
</protein>
<dbReference type="GO" id="GO:0004789">
    <property type="term" value="F:thiamine-phosphate diphosphorylase activity"/>
    <property type="evidence" value="ECO:0007669"/>
    <property type="project" value="UniProtKB-UniRule"/>
</dbReference>
<organism evidence="12">
    <name type="scientific">Methylobacterium bullatum</name>
    <dbReference type="NCBI Taxonomy" id="570505"/>
    <lineage>
        <taxon>Bacteria</taxon>
        <taxon>Pseudomonadati</taxon>
        <taxon>Pseudomonadota</taxon>
        <taxon>Alphaproteobacteria</taxon>
        <taxon>Hyphomicrobiales</taxon>
        <taxon>Methylobacteriaceae</taxon>
        <taxon>Methylobacterium</taxon>
    </lineage>
</organism>
<dbReference type="CDD" id="cd00564">
    <property type="entry name" value="TMP_TenI"/>
    <property type="match status" value="1"/>
</dbReference>
<dbReference type="InterPro" id="IPR013785">
    <property type="entry name" value="Aldolase_TIM"/>
</dbReference>
<geneLocation type="plasmid" evidence="12">
    <name>1</name>
</geneLocation>
<evidence type="ECO:0000256" key="8">
    <source>
        <dbReference type="ARBA" id="ARBA00047851"/>
    </source>
</evidence>
<comment type="catalytic activity">
    <reaction evidence="9 10">
        <text>2-[(2R,5Z)-2-carboxy-4-methylthiazol-5(2H)-ylidene]ethyl phosphate + 4-amino-2-methyl-5-(diphosphooxymethyl)pyrimidine + 2 H(+) = thiamine phosphate + CO2 + diphosphate</text>
        <dbReference type="Rhea" id="RHEA:47844"/>
        <dbReference type="ChEBI" id="CHEBI:15378"/>
        <dbReference type="ChEBI" id="CHEBI:16526"/>
        <dbReference type="ChEBI" id="CHEBI:33019"/>
        <dbReference type="ChEBI" id="CHEBI:37575"/>
        <dbReference type="ChEBI" id="CHEBI:57841"/>
        <dbReference type="ChEBI" id="CHEBI:62899"/>
        <dbReference type="EC" id="2.5.1.3"/>
    </reaction>
</comment>
<dbReference type="UniPathway" id="UPA00060">
    <property type="reaction ID" value="UER00141"/>
</dbReference>
<comment type="similarity">
    <text evidence="10">Belongs to the thiamine-phosphate synthase family.</text>
</comment>
<evidence type="ECO:0000256" key="2">
    <source>
        <dbReference type="ARBA" id="ARBA00005165"/>
    </source>
</evidence>
<evidence type="ECO:0000256" key="1">
    <source>
        <dbReference type="ARBA" id="ARBA00001946"/>
    </source>
</evidence>
<evidence type="ECO:0000256" key="5">
    <source>
        <dbReference type="ARBA" id="ARBA00022842"/>
    </source>
</evidence>
<dbReference type="RefSeq" id="WP_339160912.1">
    <property type="nucleotide sequence ID" value="NZ_LR743510.1"/>
</dbReference>
<comment type="function">
    <text evidence="10">Condenses 4-methyl-5-(beta-hydroxyethyl)thiazole monophosphate (THZ-P) and 2-methyl-4-amino-5-hydroxymethyl pyrimidine pyrophosphate (HMP-PP) to form thiamine monophosphate (TMP).</text>
</comment>
<evidence type="ECO:0000256" key="7">
    <source>
        <dbReference type="ARBA" id="ARBA00047334"/>
    </source>
</evidence>
<feature type="binding site" evidence="10">
    <location>
        <position position="165"/>
    </location>
    <ligand>
        <name>2-[(2R,5Z)-2-carboxy-4-methylthiazol-5(2H)-ylidene]ethyl phosphate</name>
        <dbReference type="ChEBI" id="CHEBI:62899"/>
    </ligand>
</feature>
<dbReference type="GO" id="GO:0009228">
    <property type="term" value="P:thiamine biosynthetic process"/>
    <property type="evidence" value="ECO:0007669"/>
    <property type="project" value="UniProtKB-KW"/>
</dbReference>
<sequence>MRNPSGLLLVTDRAGSPMGLVERIEAALAGGARWIWFRDRDLDAVSRRVLAEELMGPVREVGARLIVGGDVALARAIGADGVHLGGGAMPPDIAAARRDLPPGCLLGISAHSPVEVIRAAQAGVDYATLSPIFATLSKPGYGPALGPDVLKRGPRPTIPVFALGGVTPANAGACRDAGFSGIAVMGGVMGAVDSRAAVGAYLDAWETRN</sequence>
<evidence type="ECO:0000259" key="11">
    <source>
        <dbReference type="Pfam" id="PF02581"/>
    </source>
</evidence>
<keyword evidence="3 10" id="KW-0808">Transferase</keyword>
<dbReference type="AlphaFoldDB" id="A0A679K824"/>
<comment type="cofactor">
    <cofactor evidence="1">
        <name>Mg(2+)</name>
        <dbReference type="ChEBI" id="CHEBI:18420"/>
    </cofactor>
</comment>
<reference evidence="12" key="1">
    <citation type="submission" date="2019-12" db="EMBL/GenBank/DDBJ databases">
        <authorList>
            <person name="Cremers G."/>
        </authorList>
    </citation>
    <scope>NUCLEOTIDE SEQUENCE</scope>
    <source>
        <strain evidence="12">Mbul2</strain>
        <plasmid evidence="12">1</plasmid>
    </source>
</reference>
<feature type="domain" description="Thiamine phosphate synthase/TenI" evidence="11">
    <location>
        <begin position="7"/>
        <end position="187"/>
    </location>
</feature>
<keyword evidence="4" id="KW-0479">Metal-binding</keyword>
<comment type="catalytic activity">
    <reaction evidence="7 10">
        <text>4-methyl-5-(2-phosphooxyethyl)-thiazole + 4-amino-2-methyl-5-(diphosphooxymethyl)pyrimidine + H(+) = thiamine phosphate + diphosphate</text>
        <dbReference type="Rhea" id="RHEA:22328"/>
        <dbReference type="ChEBI" id="CHEBI:15378"/>
        <dbReference type="ChEBI" id="CHEBI:33019"/>
        <dbReference type="ChEBI" id="CHEBI:37575"/>
        <dbReference type="ChEBI" id="CHEBI:57841"/>
        <dbReference type="ChEBI" id="CHEBI:58296"/>
        <dbReference type="EC" id="2.5.1.3"/>
    </reaction>
</comment>
<name>A0A679K824_9HYPH</name>
<dbReference type="Pfam" id="PF02581">
    <property type="entry name" value="TMP-TENI"/>
    <property type="match status" value="1"/>
</dbReference>
<dbReference type="GO" id="GO:0005737">
    <property type="term" value="C:cytoplasm"/>
    <property type="evidence" value="ECO:0007669"/>
    <property type="project" value="TreeGrafter"/>
</dbReference>
<feature type="binding site" evidence="10">
    <location>
        <position position="109"/>
    </location>
    <ligand>
        <name>4-amino-2-methyl-5-(diphosphooxymethyl)pyrimidine</name>
        <dbReference type="ChEBI" id="CHEBI:57841"/>
    </ligand>
</feature>
<dbReference type="InterPro" id="IPR022998">
    <property type="entry name" value="ThiamineP_synth_TenI"/>
</dbReference>
<dbReference type="InterPro" id="IPR036206">
    <property type="entry name" value="ThiamineP_synth_sf"/>
</dbReference>
<keyword evidence="5" id="KW-0460">Magnesium</keyword>
<accession>A0A679K824</accession>
<dbReference type="GO" id="GO:0009229">
    <property type="term" value="P:thiamine diphosphate biosynthetic process"/>
    <property type="evidence" value="ECO:0007669"/>
    <property type="project" value="UniProtKB-UniRule"/>
</dbReference>
<evidence type="ECO:0000313" key="12">
    <source>
        <dbReference type="EMBL" id="CAA2140801.1"/>
    </source>
</evidence>